<dbReference type="AlphaFoldDB" id="A0A7C3VFW9"/>
<sequence>MTQNTSGSVKKSEKEPISIIGIGCLFPGGANNPDAFWTVLRDGVDAIT</sequence>
<gene>
    <name evidence="2" type="ORF">ENR15_06900</name>
</gene>
<accession>A0A7C3VFW9</accession>
<dbReference type="InterPro" id="IPR016039">
    <property type="entry name" value="Thiolase-like"/>
</dbReference>
<dbReference type="Pfam" id="PF00109">
    <property type="entry name" value="ketoacyl-synt"/>
    <property type="match status" value="1"/>
</dbReference>
<dbReference type="SUPFAM" id="SSF53901">
    <property type="entry name" value="Thiolase-like"/>
    <property type="match status" value="1"/>
</dbReference>
<dbReference type="Gene3D" id="3.40.47.10">
    <property type="match status" value="1"/>
</dbReference>
<dbReference type="EMBL" id="DSPX01000065">
    <property type="protein sequence ID" value="HGG00372.1"/>
    <property type="molecule type" value="Genomic_DNA"/>
</dbReference>
<organism evidence="2">
    <name type="scientific">Planktothricoides sp. SpSt-374</name>
    <dbReference type="NCBI Taxonomy" id="2282167"/>
    <lineage>
        <taxon>Bacteria</taxon>
        <taxon>Bacillati</taxon>
        <taxon>Cyanobacteriota</taxon>
        <taxon>Cyanophyceae</taxon>
        <taxon>Oscillatoriophycideae</taxon>
        <taxon>Oscillatoriales</taxon>
        <taxon>Oscillatoriaceae</taxon>
        <taxon>Planktothricoides</taxon>
    </lineage>
</organism>
<dbReference type="InterPro" id="IPR014030">
    <property type="entry name" value="Ketoacyl_synth_N"/>
</dbReference>
<evidence type="ECO:0000259" key="1">
    <source>
        <dbReference type="Pfam" id="PF00109"/>
    </source>
</evidence>
<protein>
    <recommendedName>
        <fullName evidence="1">Beta-ketoacyl synthase-like N-terminal domain-containing protein</fullName>
    </recommendedName>
</protein>
<comment type="caution">
    <text evidence="2">The sequence shown here is derived from an EMBL/GenBank/DDBJ whole genome shotgun (WGS) entry which is preliminary data.</text>
</comment>
<feature type="domain" description="Beta-ketoacyl synthase-like N-terminal" evidence="1">
    <location>
        <begin position="14"/>
        <end position="48"/>
    </location>
</feature>
<evidence type="ECO:0000313" key="2">
    <source>
        <dbReference type="EMBL" id="HGG00372.1"/>
    </source>
</evidence>
<name>A0A7C3VFW9_9CYAN</name>
<proteinExistence type="predicted"/>
<reference evidence="2" key="1">
    <citation type="journal article" date="2020" name="mSystems">
        <title>Genome- and Community-Level Interaction Insights into Carbon Utilization and Element Cycling Functions of Hydrothermarchaeota in Hydrothermal Sediment.</title>
        <authorList>
            <person name="Zhou Z."/>
            <person name="Liu Y."/>
            <person name="Xu W."/>
            <person name="Pan J."/>
            <person name="Luo Z.H."/>
            <person name="Li M."/>
        </authorList>
    </citation>
    <scope>NUCLEOTIDE SEQUENCE [LARGE SCALE GENOMIC DNA]</scope>
    <source>
        <strain evidence="2">SpSt-374</strain>
    </source>
</reference>
<dbReference type="GO" id="GO:0016746">
    <property type="term" value="F:acyltransferase activity"/>
    <property type="evidence" value="ECO:0007669"/>
    <property type="project" value="InterPro"/>
</dbReference>